<protein>
    <submittedName>
        <fullName evidence="1">Uncharacterized protein</fullName>
    </submittedName>
</protein>
<reference evidence="2" key="1">
    <citation type="submission" date="2016-10" db="EMBL/GenBank/DDBJ databases">
        <authorList>
            <person name="Varghese N."/>
        </authorList>
    </citation>
    <scope>NUCLEOTIDE SEQUENCE [LARGE SCALE GENOMIC DNA]</scope>
    <source>
        <strain evidence="2">DSM 20406</strain>
    </source>
</reference>
<keyword evidence="2" id="KW-1185">Reference proteome</keyword>
<evidence type="ECO:0000313" key="2">
    <source>
        <dbReference type="Proteomes" id="UP000183028"/>
    </source>
</evidence>
<proteinExistence type="predicted"/>
<name>A0A1H6WY02_9FIRM</name>
<dbReference type="EMBL" id="FNYK01000069">
    <property type="protein sequence ID" value="SEJ17680.1"/>
    <property type="molecule type" value="Genomic_DNA"/>
</dbReference>
<sequence length="91" mass="10784">MNATNGDYLHLYKRYVDVVTVIKKNGQMLPLYLAWDDENGRKLYKIDKVHQIKKAVSEVGGCGVRYDVRIAGHERRLFYEKDRWFIESHQP</sequence>
<evidence type="ECO:0000313" key="1">
    <source>
        <dbReference type="EMBL" id="SEJ17680.1"/>
    </source>
</evidence>
<dbReference type="AlphaFoldDB" id="A0A1H6WY02"/>
<accession>A0A1H6WY02</accession>
<dbReference type="STRING" id="322505.SAMN04487836_12020"/>
<dbReference type="Proteomes" id="UP000183028">
    <property type="component" value="Unassembled WGS sequence"/>
</dbReference>
<gene>
    <name evidence="1" type="ORF">SAMN04487834_10693</name>
</gene>
<dbReference type="OrthoDB" id="1683857at2"/>
<dbReference type="RefSeq" id="WP_074732685.1">
    <property type="nucleotide sequence ID" value="NZ_CACVPP010000028.1"/>
</dbReference>
<organism evidence="1 2">
    <name type="scientific">Sharpea azabuensis</name>
    <dbReference type="NCBI Taxonomy" id="322505"/>
    <lineage>
        <taxon>Bacteria</taxon>
        <taxon>Bacillati</taxon>
        <taxon>Bacillota</taxon>
        <taxon>Erysipelotrichia</taxon>
        <taxon>Erysipelotrichales</taxon>
        <taxon>Coprobacillaceae</taxon>
        <taxon>Sharpea</taxon>
    </lineage>
</organism>